<keyword evidence="4 6" id="KW-1133">Transmembrane helix</keyword>
<name>A0A841BPQ0_9ACTN</name>
<evidence type="ECO:0000256" key="5">
    <source>
        <dbReference type="ARBA" id="ARBA00023136"/>
    </source>
</evidence>
<dbReference type="InterPro" id="IPR050545">
    <property type="entry name" value="Mycobact_MmpL"/>
</dbReference>
<dbReference type="PANTHER" id="PTHR33406">
    <property type="entry name" value="MEMBRANE PROTEIN MJ1562-RELATED"/>
    <property type="match status" value="1"/>
</dbReference>
<reference evidence="8 9" key="1">
    <citation type="submission" date="2020-08" db="EMBL/GenBank/DDBJ databases">
        <title>Sequencing the genomes of 1000 actinobacteria strains.</title>
        <authorList>
            <person name="Klenk H.-P."/>
        </authorList>
    </citation>
    <scope>NUCLEOTIDE SEQUENCE [LARGE SCALE GENOMIC DNA]</scope>
    <source>
        <strain evidence="8 9">DSM 45362</strain>
    </source>
</reference>
<feature type="transmembrane region" description="Helical" evidence="6">
    <location>
        <begin position="213"/>
        <end position="237"/>
    </location>
</feature>
<sequence length="718" mass="74586">MFRFRWAVVAAWAVLAILGGIIGGQIFDRAVAVDQLSASAESMRAKARIAQVDPEGPLVIAVARDVDPHDPALVESVTAVHETLITIPGVREAKDLYTGPGGRIGADERSIMIQVELDSADPALLAEVARQLHRIRAPQVLVGGEPLAKQAFADQAVADAALGEGVALIAVAVLLIVLLRLGAVVPLAAALTSVTVTLLALTGLSGFVGVSEYTLNVVILLGLGLGLDYALLLLWRFRQERGGGASIEEALRTAVSRAGRTVLVAGGTVGVAMAGLSIFGEPLLSRMALGGAVVVVVTTLIALTLAPALIAILAPRLPTVAPAPLRFPSRFAAKRGLGGLSTGRFAAKRDGGRDSGGDGERAGVLGRLTLVAQRQPGLVAFWVTAGLVLLAVPFLGANLGNSDARSLPASAEARQLAAVVTSDYQMGRADPVSIVVESPSGGEAMRDYLNELLRLPGLLRLDLRFGVPAEGPATIVDLTPTSELAGRDLVRAVRAQPAPAPVLVGGPAAEVVDYQDSVRSNLPLVLAVLLLATGALLFAATRSLLIPLKALLLNALTLGATLGCLVVVFQWGWGEPVLGFTSWGAIDLTTPVLLFVFIFGLSTDYEVFLLSRITEEWRSRRDTDAAVLAGVLRTGPVVTTAAACLVLVFAGFALGGLIAVKEIGVGMAIAIVLDVTVVRGLLLPAVMSLLGRWNWWPTKLMAPSTSGHETITASDSPA</sequence>
<dbReference type="Pfam" id="PF03176">
    <property type="entry name" value="MMPL"/>
    <property type="match status" value="2"/>
</dbReference>
<organism evidence="8 9">
    <name type="scientific">Allocatelliglobosispora scoriae</name>
    <dbReference type="NCBI Taxonomy" id="643052"/>
    <lineage>
        <taxon>Bacteria</taxon>
        <taxon>Bacillati</taxon>
        <taxon>Actinomycetota</taxon>
        <taxon>Actinomycetes</taxon>
        <taxon>Micromonosporales</taxon>
        <taxon>Micromonosporaceae</taxon>
        <taxon>Allocatelliglobosispora</taxon>
    </lineage>
</organism>
<dbReference type="SUPFAM" id="SSF82866">
    <property type="entry name" value="Multidrug efflux transporter AcrB transmembrane domain"/>
    <property type="match status" value="2"/>
</dbReference>
<feature type="transmembrane region" description="Helical" evidence="6">
    <location>
        <begin position="377"/>
        <end position="397"/>
    </location>
</feature>
<comment type="subcellular location">
    <subcellularLocation>
        <location evidence="1">Cell membrane</location>
        <topology evidence="1">Multi-pass membrane protein</topology>
    </subcellularLocation>
</comment>
<feature type="domain" description="SSD" evidence="7">
    <location>
        <begin position="189"/>
        <end position="312"/>
    </location>
</feature>
<dbReference type="EMBL" id="JACHMN010000002">
    <property type="protein sequence ID" value="MBB5871047.1"/>
    <property type="molecule type" value="Genomic_DNA"/>
</dbReference>
<keyword evidence="3 6" id="KW-0812">Transmembrane</keyword>
<keyword evidence="9" id="KW-1185">Reference proteome</keyword>
<protein>
    <submittedName>
        <fullName evidence="8">RND superfamily putative drug exporter</fullName>
    </submittedName>
</protein>
<dbReference type="RefSeq" id="WP_184838843.1">
    <property type="nucleotide sequence ID" value="NZ_JACHMN010000002.1"/>
</dbReference>
<evidence type="ECO:0000313" key="8">
    <source>
        <dbReference type="EMBL" id="MBB5871047.1"/>
    </source>
</evidence>
<gene>
    <name evidence="8" type="ORF">F4553_004426</name>
</gene>
<proteinExistence type="predicted"/>
<keyword evidence="2" id="KW-1003">Cell membrane</keyword>
<feature type="transmembrane region" description="Helical" evidence="6">
    <location>
        <begin position="665"/>
        <end position="691"/>
    </location>
</feature>
<accession>A0A841BPQ0</accession>
<feature type="transmembrane region" description="Helical" evidence="6">
    <location>
        <begin position="186"/>
        <end position="207"/>
    </location>
</feature>
<feature type="transmembrane region" description="Helical" evidence="6">
    <location>
        <begin position="522"/>
        <end position="539"/>
    </location>
</feature>
<dbReference type="AlphaFoldDB" id="A0A841BPQ0"/>
<comment type="caution">
    <text evidence="8">The sequence shown here is derived from an EMBL/GenBank/DDBJ whole genome shotgun (WGS) entry which is preliminary data.</text>
</comment>
<feature type="transmembrane region" description="Helical" evidence="6">
    <location>
        <begin position="637"/>
        <end position="659"/>
    </location>
</feature>
<dbReference type="InterPro" id="IPR000731">
    <property type="entry name" value="SSD"/>
</dbReference>
<evidence type="ECO:0000259" key="7">
    <source>
        <dbReference type="PROSITE" id="PS50156"/>
    </source>
</evidence>
<dbReference type="Proteomes" id="UP000587527">
    <property type="component" value="Unassembled WGS sequence"/>
</dbReference>
<feature type="transmembrane region" description="Helical" evidence="6">
    <location>
        <begin position="291"/>
        <end position="314"/>
    </location>
</feature>
<feature type="transmembrane region" description="Helical" evidence="6">
    <location>
        <begin position="258"/>
        <end position="279"/>
    </location>
</feature>
<dbReference type="PANTHER" id="PTHR33406:SF13">
    <property type="entry name" value="MEMBRANE PROTEIN YDFJ"/>
    <property type="match status" value="1"/>
</dbReference>
<evidence type="ECO:0000256" key="1">
    <source>
        <dbReference type="ARBA" id="ARBA00004651"/>
    </source>
</evidence>
<dbReference type="PROSITE" id="PS50156">
    <property type="entry name" value="SSD"/>
    <property type="match status" value="1"/>
</dbReference>
<evidence type="ECO:0000256" key="3">
    <source>
        <dbReference type="ARBA" id="ARBA00022692"/>
    </source>
</evidence>
<keyword evidence="5 6" id="KW-0472">Membrane</keyword>
<evidence type="ECO:0000256" key="6">
    <source>
        <dbReference type="SAM" id="Phobius"/>
    </source>
</evidence>
<evidence type="ECO:0000256" key="4">
    <source>
        <dbReference type="ARBA" id="ARBA00022989"/>
    </source>
</evidence>
<evidence type="ECO:0000313" key="9">
    <source>
        <dbReference type="Proteomes" id="UP000587527"/>
    </source>
</evidence>
<feature type="transmembrane region" description="Helical" evidence="6">
    <location>
        <begin position="592"/>
        <end position="611"/>
    </location>
</feature>
<feature type="transmembrane region" description="Helical" evidence="6">
    <location>
        <begin position="160"/>
        <end position="179"/>
    </location>
</feature>
<dbReference type="InterPro" id="IPR004869">
    <property type="entry name" value="MMPL_dom"/>
</dbReference>
<evidence type="ECO:0000256" key="2">
    <source>
        <dbReference type="ARBA" id="ARBA00022475"/>
    </source>
</evidence>
<dbReference type="GO" id="GO:0005886">
    <property type="term" value="C:plasma membrane"/>
    <property type="evidence" value="ECO:0007669"/>
    <property type="project" value="UniProtKB-SubCell"/>
</dbReference>
<dbReference type="Gene3D" id="1.20.1640.10">
    <property type="entry name" value="Multidrug efflux transporter AcrB transmembrane domain"/>
    <property type="match status" value="2"/>
</dbReference>
<feature type="transmembrane region" description="Helical" evidence="6">
    <location>
        <begin position="551"/>
        <end position="572"/>
    </location>
</feature>